<evidence type="ECO:0000256" key="1">
    <source>
        <dbReference type="SAM" id="SignalP"/>
    </source>
</evidence>
<reference evidence="2 3" key="1">
    <citation type="submission" date="2013-06" db="EMBL/GenBank/DDBJ databases">
        <title>The Genome Sequence of Acinetobacter rudis CIP 110305.</title>
        <authorList>
            <consortium name="The Broad Institute Genome Sequencing Platform"/>
            <consortium name="The Broad Institute Genome Sequencing Center for Infectious Disease"/>
            <person name="Cerqueira G."/>
            <person name="Feldgarden M."/>
            <person name="Courvalin P."/>
            <person name="Perichon B."/>
            <person name="Grillot-Courvalin C."/>
            <person name="Clermont D."/>
            <person name="Rocha E."/>
            <person name="Yoon E.-J."/>
            <person name="Nemec A."/>
            <person name="Young S.K."/>
            <person name="Zeng Q."/>
            <person name="Gargeya S."/>
            <person name="Fitzgerald M."/>
            <person name="Abouelleil A."/>
            <person name="Alvarado L."/>
            <person name="Berlin A.M."/>
            <person name="Chapman S.B."/>
            <person name="Dewar J."/>
            <person name="Goldberg J."/>
            <person name="Griggs A."/>
            <person name="Gujja S."/>
            <person name="Hansen M."/>
            <person name="Howarth C."/>
            <person name="Imamovic A."/>
            <person name="Larimer J."/>
            <person name="McCowan C."/>
            <person name="Murphy C."/>
            <person name="Pearson M."/>
            <person name="Priest M."/>
            <person name="Roberts A."/>
            <person name="Saif S."/>
            <person name="Shea T."/>
            <person name="Sykes S."/>
            <person name="Wortman J."/>
            <person name="Nusbaum C."/>
            <person name="Birren B."/>
        </authorList>
    </citation>
    <scope>NUCLEOTIDE SEQUENCE [LARGE SCALE GENOMIC DNA]</scope>
    <source>
        <strain evidence="2 3">CIP 110305</strain>
    </source>
</reference>
<dbReference type="EMBL" id="ATGI01000032">
    <property type="protein sequence ID" value="EPF71515.1"/>
    <property type="molecule type" value="Genomic_DNA"/>
</dbReference>
<feature type="chain" id="PRO_5004523528" description="Hemolysin" evidence="1">
    <location>
        <begin position="22"/>
        <end position="91"/>
    </location>
</feature>
<proteinExistence type="predicted"/>
<comment type="caution">
    <text evidence="2">The sequence shown here is derived from an EMBL/GenBank/DDBJ whole genome shotgun (WGS) entry which is preliminary data.</text>
</comment>
<dbReference type="PANTHER" id="PTHR38008">
    <property type="entry name" value="HEMOLYSIN-RELATED"/>
    <property type="match status" value="1"/>
</dbReference>
<sequence>MIKKLLIAGSLFSIIGLSACANTPHKAESMKIGMANPASVYCEKIGGKLSIKKEAEGEVGYCELPDGQVIEEWKLYHLHHTEQRNTAPQSK</sequence>
<organism evidence="2 3">
    <name type="scientific">Acinetobacter rudis CIP 110305</name>
    <dbReference type="NCBI Taxonomy" id="421052"/>
    <lineage>
        <taxon>Bacteria</taxon>
        <taxon>Pseudomonadati</taxon>
        <taxon>Pseudomonadota</taxon>
        <taxon>Gammaproteobacteria</taxon>
        <taxon>Moraxellales</taxon>
        <taxon>Moraxellaceae</taxon>
        <taxon>Acinetobacter</taxon>
    </lineage>
</organism>
<dbReference type="PATRIC" id="fig|421052.3.peg.2489"/>
<dbReference type="Proteomes" id="UP000014568">
    <property type="component" value="Unassembled WGS sequence"/>
</dbReference>
<keyword evidence="3" id="KW-1185">Reference proteome</keyword>
<dbReference type="eggNOG" id="COG3042">
    <property type="taxonomic scope" value="Bacteria"/>
</dbReference>
<name>S3MUT7_9GAMM</name>
<dbReference type="HOGENOM" id="CLU_155318_1_1_6"/>
<dbReference type="AlphaFoldDB" id="S3MUT7"/>
<evidence type="ECO:0008006" key="4">
    <source>
        <dbReference type="Google" id="ProtNLM"/>
    </source>
</evidence>
<keyword evidence="1" id="KW-0732">Signal</keyword>
<protein>
    <recommendedName>
        <fullName evidence="4">Hemolysin</fullName>
    </recommendedName>
</protein>
<dbReference type="InterPro" id="IPR005590">
    <property type="entry name" value="DUF333"/>
</dbReference>
<dbReference type="STRING" id="632955.GCA_000829675_01759"/>
<dbReference type="PROSITE" id="PS51257">
    <property type="entry name" value="PROKAR_LIPOPROTEIN"/>
    <property type="match status" value="1"/>
</dbReference>
<evidence type="ECO:0000313" key="2">
    <source>
        <dbReference type="EMBL" id="EPF71515.1"/>
    </source>
</evidence>
<dbReference type="Pfam" id="PF03891">
    <property type="entry name" value="DUF333"/>
    <property type="match status" value="1"/>
</dbReference>
<accession>S3MUT7</accession>
<evidence type="ECO:0000313" key="3">
    <source>
        <dbReference type="Proteomes" id="UP000014568"/>
    </source>
</evidence>
<dbReference type="RefSeq" id="WP_016656944.1">
    <property type="nucleotide sequence ID" value="NZ_KE340353.1"/>
</dbReference>
<dbReference type="PANTHER" id="PTHR38008:SF2">
    <property type="entry name" value="HEMOLYSIN"/>
    <property type="match status" value="1"/>
</dbReference>
<gene>
    <name evidence="2" type="ORF">F945_02544</name>
</gene>
<feature type="signal peptide" evidence="1">
    <location>
        <begin position="1"/>
        <end position="21"/>
    </location>
</feature>